<protein>
    <submittedName>
        <fullName evidence="5">Lactonase</fullName>
    </submittedName>
</protein>
<feature type="binding site" evidence="3">
    <location>
        <position position="17"/>
    </location>
    <ligand>
        <name>a divalent metal cation</name>
        <dbReference type="ChEBI" id="CHEBI:60240"/>
    </ligand>
</feature>
<organism evidence="5">
    <name type="scientific">Euglena gracilis</name>
    <dbReference type="NCBI Taxonomy" id="3039"/>
    <lineage>
        <taxon>Eukaryota</taxon>
        <taxon>Discoba</taxon>
        <taxon>Euglenozoa</taxon>
        <taxon>Euglenida</taxon>
        <taxon>Spirocuta</taxon>
        <taxon>Euglenophyceae</taxon>
        <taxon>Euglenales</taxon>
        <taxon>Euglenaceae</taxon>
        <taxon>Euglena</taxon>
    </lineage>
</organism>
<dbReference type="GO" id="GO:0005509">
    <property type="term" value="F:calcium ion binding"/>
    <property type="evidence" value="ECO:0007669"/>
    <property type="project" value="TreeGrafter"/>
</dbReference>
<dbReference type="GO" id="GO:0004341">
    <property type="term" value="F:gluconolactonase activity"/>
    <property type="evidence" value="ECO:0007669"/>
    <property type="project" value="TreeGrafter"/>
</dbReference>
<dbReference type="InterPro" id="IPR013658">
    <property type="entry name" value="SGL"/>
</dbReference>
<name>A9CPS8_EUGGR</name>
<feature type="binding site" evidence="3">
    <location>
        <position position="116"/>
    </location>
    <ligand>
        <name>substrate</name>
    </ligand>
</feature>
<dbReference type="PANTHER" id="PTHR10907">
    <property type="entry name" value="REGUCALCIN"/>
    <property type="match status" value="1"/>
</dbReference>
<dbReference type="AlphaFoldDB" id="A9CPS8"/>
<keyword evidence="3" id="KW-0862">Zinc</keyword>
<dbReference type="InterPro" id="IPR005511">
    <property type="entry name" value="SMP-30"/>
</dbReference>
<evidence type="ECO:0000256" key="1">
    <source>
        <dbReference type="ARBA" id="ARBA00008853"/>
    </source>
</evidence>
<dbReference type="Pfam" id="PF08450">
    <property type="entry name" value="SGL"/>
    <property type="match status" value="1"/>
</dbReference>
<sequence length="307" mass="33146">MRTLATVASQTDAWTGEGPVWCAARRCLYYVDLGDTRPGKLHVYHPERCVEEIHDLPAMTKDFTQVTAVTVVQNEPHRLAVATEAGVFLYDCQSGDLRRLTGELQPELPKGSYRSNDGKCDPRGRFLIGTMLFSADAPSGGLFSVAGSTIQQLLTGVTIGNGLAWSANGRTMYFIDSPLKRIDAFEYHLDAGTLGARRTAFDFADYFAQQAGWEEAAPDGMTIDAEGLLWVAIYGGGAALRVDPAKEEVVCRVDCPAKYTTSVALGGPARDTLYITSFRRGDAGPDAGAVFQCRAPAPGPPPAEFRL</sequence>
<evidence type="ECO:0000256" key="2">
    <source>
        <dbReference type="PIRSR" id="PIRSR605511-1"/>
    </source>
</evidence>
<proteinExistence type="evidence at transcript level"/>
<accession>A9CPS8</accession>
<dbReference type="PRINTS" id="PR01790">
    <property type="entry name" value="SMP30FAMILY"/>
</dbReference>
<dbReference type="SMR" id="A9CPS8"/>
<keyword evidence="3" id="KW-0479">Metal-binding</keyword>
<feature type="active site" description="Proton donor/acceptor" evidence="2">
    <location>
        <position position="219"/>
    </location>
</feature>
<dbReference type="BioCyc" id="MetaCyc:MONOMER-15326"/>
<reference evidence="5" key="1">
    <citation type="journal article" date="2008" name="J. Biol. Chem.">
        <title>The pathway via D-galacturonate/L-galactonate is significant for ascorbate biosynthesis in Euglena gracilis: identification and functional characterization of aldonolactonase.</title>
        <authorList>
            <person name="Ishikawa T."/>
            <person name="Nishikawa H."/>
            <person name="Gao Y."/>
            <person name="Sawa Y."/>
            <person name="Shibata H."/>
            <person name="Yabuta Y."/>
            <person name="Maruta T."/>
            <person name="Shigeoka S."/>
        </authorList>
    </citation>
    <scope>NUCLEOTIDE SEQUENCE</scope>
    <source>
        <strain evidence="5">Z</strain>
    </source>
</reference>
<feature type="binding site" evidence="3">
    <location>
        <position position="161"/>
    </location>
    <ligand>
        <name>a divalent metal cation</name>
        <dbReference type="ChEBI" id="CHEBI:60240"/>
    </ligand>
</feature>
<feature type="binding site" evidence="3">
    <location>
        <position position="219"/>
    </location>
    <ligand>
        <name>a divalent metal cation</name>
        <dbReference type="ChEBI" id="CHEBI:60240"/>
    </ligand>
</feature>
<comment type="similarity">
    <text evidence="1">Belongs to the SMP-30/CGR1 family.</text>
</comment>
<dbReference type="EMBL" id="AB306917">
    <property type="protein sequence ID" value="BAF94304.1"/>
    <property type="molecule type" value="mRNA"/>
</dbReference>
<evidence type="ECO:0000313" key="5">
    <source>
        <dbReference type="EMBL" id="BAF94304.1"/>
    </source>
</evidence>
<comment type="cofactor">
    <cofactor evidence="3">
        <name>Zn(2+)</name>
        <dbReference type="ChEBI" id="CHEBI:29105"/>
    </cofactor>
    <text evidence="3">Binds 1 divalent metal cation per subunit.</text>
</comment>
<dbReference type="GO" id="GO:0019853">
    <property type="term" value="P:L-ascorbic acid biosynthetic process"/>
    <property type="evidence" value="ECO:0007669"/>
    <property type="project" value="TreeGrafter"/>
</dbReference>
<dbReference type="BRENDA" id="3.1.1.17">
    <property type="organism ID" value="2197"/>
</dbReference>
<dbReference type="SUPFAM" id="SSF63829">
    <property type="entry name" value="Calcium-dependent phosphotriesterase"/>
    <property type="match status" value="1"/>
</dbReference>
<dbReference type="Gene3D" id="2.120.10.30">
    <property type="entry name" value="TolB, C-terminal domain"/>
    <property type="match status" value="1"/>
</dbReference>
<feature type="domain" description="SMP-30/Gluconolactonase/LRE-like region" evidence="4">
    <location>
        <begin position="16"/>
        <end position="278"/>
    </location>
</feature>
<dbReference type="PANTHER" id="PTHR10907:SF47">
    <property type="entry name" value="REGUCALCIN"/>
    <property type="match status" value="1"/>
</dbReference>
<gene>
    <name evidence="5" type="primary">GNL</name>
</gene>
<evidence type="ECO:0000259" key="4">
    <source>
        <dbReference type="Pfam" id="PF08450"/>
    </source>
</evidence>
<dbReference type="InterPro" id="IPR011042">
    <property type="entry name" value="6-blade_b-propeller_TolB-like"/>
</dbReference>
<feature type="binding site" evidence="3">
    <location>
        <position position="114"/>
    </location>
    <ligand>
        <name>substrate</name>
    </ligand>
</feature>
<evidence type="ECO:0000256" key="3">
    <source>
        <dbReference type="PIRSR" id="PIRSR605511-2"/>
    </source>
</evidence>